<dbReference type="Proteomes" id="UP000029857">
    <property type="component" value="Unassembled WGS sequence"/>
</dbReference>
<sequence length="268" mass="31624">MCRRAFAIYKLQNHLCKLDSIKEFLSPLNTQEDFSVLEKFLQCENLLSEYQRFFSKIGAFGLHKTLIRDFYKENLQYKSIFDYGAGSGEIAYINKIGKSVVGYEISKDIIKDKYQKAFEKIIIDKELENFIQTKKRFDSVLCSLVLCHHLADTQEEALKIIDSIMNNLVLLSKKHIFIVICNPLFYNAKSNIQERKSSDFYETQHIITKTMFATKRDRLDFHYPLGFYENLFKRFNLKIENLFQSGDTNTSPYRIYNSDFMFLSLIKE</sequence>
<dbReference type="EMBL" id="JRPJ02000021">
    <property type="protein sequence ID" value="TLE10092.1"/>
    <property type="molecule type" value="Genomic_DNA"/>
</dbReference>
<gene>
    <name evidence="2" type="ORF">LS79_006665</name>
</gene>
<evidence type="ECO:0000313" key="2">
    <source>
        <dbReference type="EMBL" id="TLE10092.1"/>
    </source>
</evidence>
<feature type="domain" description="Methyltransferase type 11" evidence="1">
    <location>
        <begin position="82"/>
        <end position="161"/>
    </location>
</feature>
<dbReference type="CDD" id="cd02440">
    <property type="entry name" value="AdoMet_MTases"/>
    <property type="match status" value="1"/>
</dbReference>
<dbReference type="GO" id="GO:0008757">
    <property type="term" value="F:S-adenosylmethionine-dependent methyltransferase activity"/>
    <property type="evidence" value="ECO:0007669"/>
    <property type="project" value="InterPro"/>
</dbReference>
<dbReference type="Pfam" id="PF08241">
    <property type="entry name" value="Methyltransf_11"/>
    <property type="match status" value="1"/>
</dbReference>
<evidence type="ECO:0000313" key="3">
    <source>
        <dbReference type="Proteomes" id="UP000029857"/>
    </source>
</evidence>
<dbReference type="AlphaFoldDB" id="A0A4U8U7V3"/>
<organism evidence="2 3">
    <name type="scientific">Helicobacter bilis</name>
    <dbReference type="NCBI Taxonomy" id="37372"/>
    <lineage>
        <taxon>Bacteria</taxon>
        <taxon>Pseudomonadati</taxon>
        <taxon>Campylobacterota</taxon>
        <taxon>Epsilonproteobacteria</taxon>
        <taxon>Campylobacterales</taxon>
        <taxon>Helicobacteraceae</taxon>
        <taxon>Helicobacter</taxon>
    </lineage>
</organism>
<proteinExistence type="predicted"/>
<name>A0A4U8U7V3_9HELI</name>
<dbReference type="GO" id="GO:0032259">
    <property type="term" value="P:methylation"/>
    <property type="evidence" value="ECO:0007669"/>
    <property type="project" value="UniProtKB-KW"/>
</dbReference>
<accession>A0A4U8U7V3</accession>
<dbReference type="Gene3D" id="3.40.50.150">
    <property type="entry name" value="Vaccinia Virus protein VP39"/>
    <property type="match status" value="1"/>
</dbReference>
<dbReference type="RefSeq" id="WP_034563358.1">
    <property type="nucleotide sequence ID" value="NZ_CAMCCI010000008.1"/>
</dbReference>
<dbReference type="InterPro" id="IPR029063">
    <property type="entry name" value="SAM-dependent_MTases_sf"/>
</dbReference>
<dbReference type="InterPro" id="IPR013216">
    <property type="entry name" value="Methyltransf_11"/>
</dbReference>
<keyword evidence="2" id="KW-0489">Methyltransferase</keyword>
<dbReference type="SUPFAM" id="SSF53335">
    <property type="entry name" value="S-adenosyl-L-methionine-dependent methyltransferases"/>
    <property type="match status" value="1"/>
</dbReference>
<reference evidence="2 3" key="1">
    <citation type="journal article" date="2014" name="Genome Announc.">
        <title>Draft genome sequences of eight enterohepatic helicobacter species isolated from both laboratory and wild rodents.</title>
        <authorList>
            <person name="Sheh A."/>
            <person name="Shen Z."/>
            <person name="Fox J.G."/>
        </authorList>
    </citation>
    <scope>NUCLEOTIDE SEQUENCE [LARGE SCALE GENOMIC DNA]</scope>
    <source>
        <strain evidence="2 3">ATCC 49320</strain>
    </source>
</reference>
<comment type="caution">
    <text evidence="2">The sequence shown here is derived from an EMBL/GenBank/DDBJ whole genome shotgun (WGS) entry which is preliminary data.</text>
</comment>
<protein>
    <submittedName>
        <fullName evidence="2">SAM-dependent methyltransferase</fullName>
    </submittedName>
</protein>
<keyword evidence="2" id="KW-0808">Transferase</keyword>
<evidence type="ECO:0000259" key="1">
    <source>
        <dbReference type="Pfam" id="PF08241"/>
    </source>
</evidence>